<organism evidence="2 3">
    <name type="scientific">Vanilla planifolia</name>
    <name type="common">Vanilla</name>
    <dbReference type="NCBI Taxonomy" id="51239"/>
    <lineage>
        <taxon>Eukaryota</taxon>
        <taxon>Viridiplantae</taxon>
        <taxon>Streptophyta</taxon>
        <taxon>Embryophyta</taxon>
        <taxon>Tracheophyta</taxon>
        <taxon>Spermatophyta</taxon>
        <taxon>Magnoliopsida</taxon>
        <taxon>Liliopsida</taxon>
        <taxon>Asparagales</taxon>
        <taxon>Orchidaceae</taxon>
        <taxon>Vanilloideae</taxon>
        <taxon>Vanilleae</taxon>
        <taxon>Vanilla</taxon>
    </lineage>
</organism>
<sequence>MERSGSPPPPPPPSPVLEQPVPHEAVADPFDRQEKNHDVSICEEAASSRHPRLPKLSFLEIPSRSLESSSLCSTGLNIPPSLTPRSTITGLPPKPPPTRQKPSTPPLQSSTAKMNSTPKSDRTTAHRAGNSLHGQQDKPSILTLSFGKAWNSISAK</sequence>
<name>A0A835QB43_VANPL</name>
<reference evidence="2 3" key="1">
    <citation type="journal article" date="2020" name="Nat. Food">
        <title>A phased Vanilla planifolia genome enables genetic improvement of flavour and production.</title>
        <authorList>
            <person name="Hasing T."/>
            <person name="Tang H."/>
            <person name="Brym M."/>
            <person name="Khazi F."/>
            <person name="Huang T."/>
            <person name="Chambers A.H."/>
        </authorList>
    </citation>
    <scope>NUCLEOTIDE SEQUENCE [LARGE SCALE GENOMIC DNA]</scope>
    <source>
        <tissue evidence="2">Leaf</tissue>
    </source>
</reference>
<dbReference type="AlphaFoldDB" id="A0A835QB43"/>
<gene>
    <name evidence="2" type="ORF">HPP92_016565</name>
</gene>
<feature type="compositionally biased region" description="Basic and acidic residues" evidence="1">
    <location>
        <begin position="25"/>
        <end position="40"/>
    </location>
</feature>
<feature type="compositionally biased region" description="Polar residues" evidence="1">
    <location>
        <begin position="107"/>
        <end position="118"/>
    </location>
</feature>
<feature type="compositionally biased region" description="Pro residues" evidence="1">
    <location>
        <begin position="1"/>
        <end position="15"/>
    </location>
</feature>
<comment type="caution">
    <text evidence="2">The sequence shown here is derived from an EMBL/GenBank/DDBJ whole genome shotgun (WGS) entry which is preliminary data.</text>
</comment>
<feature type="compositionally biased region" description="Pro residues" evidence="1">
    <location>
        <begin position="92"/>
        <end position="105"/>
    </location>
</feature>
<dbReference type="EMBL" id="JADCNL010000008">
    <property type="protein sequence ID" value="KAG0469865.1"/>
    <property type="molecule type" value="Genomic_DNA"/>
</dbReference>
<evidence type="ECO:0000313" key="2">
    <source>
        <dbReference type="EMBL" id="KAG0469865.1"/>
    </source>
</evidence>
<evidence type="ECO:0000256" key="1">
    <source>
        <dbReference type="SAM" id="MobiDB-lite"/>
    </source>
</evidence>
<feature type="region of interest" description="Disordered" evidence="1">
    <location>
        <begin position="1"/>
        <end position="55"/>
    </location>
</feature>
<feature type="region of interest" description="Disordered" evidence="1">
    <location>
        <begin position="69"/>
        <end position="141"/>
    </location>
</feature>
<proteinExistence type="predicted"/>
<dbReference type="Proteomes" id="UP000636800">
    <property type="component" value="Unassembled WGS sequence"/>
</dbReference>
<protein>
    <submittedName>
        <fullName evidence="2">Uncharacterized protein</fullName>
    </submittedName>
</protein>
<keyword evidence="3" id="KW-1185">Reference proteome</keyword>
<accession>A0A835QB43</accession>
<evidence type="ECO:0000313" key="3">
    <source>
        <dbReference type="Proteomes" id="UP000636800"/>
    </source>
</evidence>
<dbReference type="OrthoDB" id="10251113at2759"/>